<feature type="compositionally biased region" description="Polar residues" evidence="2">
    <location>
        <begin position="99"/>
        <end position="110"/>
    </location>
</feature>
<evidence type="ECO:0000259" key="3">
    <source>
        <dbReference type="PROSITE" id="PS50157"/>
    </source>
</evidence>
<name>A0AAV9WSQ4_9PEZI</name>
<evidence type="ECO:0000256" key="2">
    <source>
        <dbReference type="SAM" id="MobiDB-lite"/>
    </source>
</evidence>
<dbReference type="AlphaFoldDB" id="A0AAV9WSQ4"/>
<feature type="domain" description="C2H2-type" evidence="3">
    <location>
        <begin position="135"/>
        <end position="158"/>
    </location>
</feature>
<feature type="compositionally biased region" description="Basic and acidic residues" evidence="2">
    <location>
        <begin position="111"/>
        <end position="120"/>
    </location>
</feature>
<evidence type="ECO:0000256" key="1">
    <source>
        <dbReference type="PROSITE-ProRule" id="PRU00042"/>
    </source>
</evidence>
<keyword evidence="1" id="KW-0479">Metal-binding</keyword>
<feature type="region of interest" description="Disordered" evidence="2">
    <location>
        <begin position="99"/>
        <end position="120"/>
    </location>
</feature>
<reference evidence="4 5" key="1">
    <citation type="submission" date="2019-10" db="EMBL/GenBank/DDBJ databases">
        <authorList>
            <person name="Palmer J.M."/>
        </authorList>
    </citation>
    <scope>NUCLEOTIDE SEQUENCE [LARGE SCALE GENOMIC DNA]</scope>
    <source>
        <strain evidence="4 5">TWF694</strain>
    </source>
</reference>
<proteinExistence type="predicted"/>
<organism evidence="4 5">
    <name type="scientific">Orbilia ellipsospora</name>
    <dbReference type="NCBI Taxonomy" id="2528407"/>
    <lineage>
        <taxon>Eukaryota</taxon>
        <taxon>Fungi</taxon>
        <taxon>Dikarya</taxon>
        <taxon>Ascomycota</taxon>
        <taxon>Pezizomycotina</taxon>
        <taxon>Orbiliomycetes</taxon>
        <taxon>Orbiliales</taxon>
        <taxon>Orbiliaceae</taxon>
        <taxon>Orbilia</taxon>
    </lineage>
</organism>
<feature type="region of interest" description="Disordered" evidence="2">
    <location>
        <begin position="536"/>
        <end position="600"/>
    </location>
</feature>
<dbReference type="Proteomes" id="UP001365542">
    <property type="component" value="Unassembled WGS sequence"/>
</dbReference>
<evidence type="ECO:0000313" key="4">
    <source>
        <dbReference type="EMBL" id="KAK6525160.1"/>
    </source>
</evidence>
<gene>
    <name evidence="4" type="ORF">TWF694_005306</name>
</gene>
<evidence type="ECO:0000313" key="5">
    <source>
        <dbReference type="Proteomes" id="UP001365542"/>
    </source>
</evidence>
<sequence length="626" mass="71323">MDNLRQHVKQLHGSEYLDQIRAGTDRTLDVASNPFPQHKESEIETEFDTDDWFERQFEHKSQIQFELASYPTSSEARRDGAVDTGSDFTIKDQLSKLQSDSKSGEYQNLTGKRDSYEHIKSGLPGNLEPLDPGWYKCDRCPETFHRKSDFKKHVERHTRPAFDRSNFDTEYNWRDHEAFLQSSKEALNKLKAASLETLRSEPFRGFVAEIGDNDNVIHTGCETLIEFLDKKIPRALSNLYCMLHVCYAISKSGSRESQPMTEEEFAKSVVEWKNCLPIVSDSGVRERDLFDEIRMVMWNEIAQGLEFVNDLLEQVANEHGSSFSHPIEDWESILDPKFFEDFGDIDPGVNQSSYGSLEGDPGTGDTSSIYSFSLPAWNVLVLNAIAVMAQEFFNRFREIGVVLLCTCGLVFNWLVHSGEATNTTPSPAPKLDISQREEVLQSAQEALNREIYPESAKILGLSSHPFLTGAIDNIYQLEKFMIYSLKSFNISSTAFDYFVSAIICHFHYYYHSKLPQAFKHASDVHRSPSYMIRRITEETRSPGESTLSELDNTDSSSSRPNPKPIRSNKTITPATSKFKRKASHQLDADGERSRYDLEAAPTGTSELRIIPWVLGGTKRRKRGNYR</sequence>
<dbReference type="SMART" id="SM00355">
    <property type="entry name" value="ZnF_C2H2"/>
    <property type="match status" value="1"/>
</dbReference>
<keyword evidence="1" id="KW-0863">Zinc-finger</keyword>
<dbReference type="PROSITE" id="PS50157">
    <property type="entry name" value="ZINC_FINGER_C2H2_2"/>
    <property type="match status" value="1"/>
</dbReference>
<protein>
    <recommendedName>
        <fullName evidence="3">C2H2-type domain-containing protein</fullName>
    </recommendedName>
</protein>
<comment type="caution">
    <text evidence="4">The sequence shown here is derived from an EMBL/GenBank/DDBJ whole genome shotgun (WGS) entry which is preliminary data.</text>
</comment>
<accession>A0AAV9WSQ4</accession>
<dbReference type="InterPro" id="IPR013087">
    <property type="entry name" value="Znf_C2H2_type"/>
</dbReference>
<feature type="compositionally biased region" description="Polar residues" evidence="2">
    <location>
        <begin position="542"/>
        <end position="560"/>
    </location>
</feature>
<dbReference type="GO" id="GO:0008270">
    <property type="term" value="F:zinc ion binding"/>
    <property type="evidence" value="ECO:0007669"/>
    <property type="project" value="UniProtKB-KW"/>
</dbReference>
<keyword evidence="1" id="KW-0862">Zinc</keyword>
<feature type="compositionally biased region" description="Basic and acidic residues" evidence="2">
    <location>
        <begin position="584"/>
        <end position="597"/>
    </location>
</feature>
<keyword evidence="5" id="KW-1185">Reference proteome</keyword>
<dbReference type="PROSITE" id="PS00028">
    <property type="entry name" value="ZINC_FINGER_C2H2_1"/>
    <property type="match status" value="1"/>
</dbReference>
<dbReference type="EMBL" id="JAVHJO010000017">
    <property type="protein sequence ID" value="KAK6525160.1"/>
    <property type="molecule type" value="Genomic_DNA"/>
</dbReference>